<protein>
    <submittedName>
        <fullName evidence="1">Uncharacterized protein</fullName>
    </submittedName>
</protein>
<proteinExistence type="predicted"/>
<dbReference type="EMBL" id="CAMXCT020000025">
    <property type="protein sequence ID" value="CAL1126032.1"/>
    <property type="molecule type" value="Genomic_DNA"/>
</dbReference>
<sequence>MKLRLAVSFNGPDGDYYTSGIISSTAFRLPYAIKRDYGWAEGGATVQLLGIVWPEDADLELQLIFVFPQRNVSTECSRVTSHAAECIVPTPPKASTVNLQMKTMRNGEVATYDLPLTYSFMEVPTLLGSFPQRASVKGGTMSLRRSGGILLRLPGTADGSGTTSAVAKPRASEIPQRHDLALRIAEGVASNGLYFGVEFRSQLDESGHWSCDLRILRDPRGGIRL</sequence>
<evidence type="ECO:0000313" key="2">
    <source>
        <dbReference type="EMBL" id="CAL4759969.1"/>
    </source>
</evidence>
<dbReference type="AlphaFoldDB" id="A0A9P1BG28"/>
<dbReference type="OrthoDB" id="10372629at2759"/>
<evidence type="ECO:0000313" key="1">
    <source>
        <dbReference type="EMBL" id="CAI3972657.1"/>
    </source>
</evidence>
<accession>A0A9P1BG28</accession>
<dbReference type="EMBL" id="CAMXCT010000025">
    <property type="protein sequence ID" value="CAI3972657.1"/>
    <property type="molecule type" value="Genomic_DNA"/>
</dbReference>
<gene>
    <name evidence="1" type="ORF">C1SCF055_LOCUS1222</name>
</gene>
<dbReference type="Proteomes" id="UP001152797">
    <property type="component" value="Unassembled WGS sequence"/>
</dbReference>
<dbReference type="EMBL" id="CAMXCT030000025">
    <property type="protein sequence ID" value="CAL4759969.1"/>
    <property type="molecule type" value="Genomic_DNA"/>
</dbReference>
<organism evidence="1">
    <name type="scientific">Cladocopium goreaui</name>
    <dbReference type="NCBI Taxonomy" id="2562237"/>
    <lineage>
        <taxon>Eukaryota</taxon>
        <taxon>Sar</taxon>
        <taxon>Alveolata</taxon>
        <taxon>Dinophyceae</taxon>
        <taxon>Suessiales</taxon>
        <taxon>Symbiodiniaceae</taxon>
        <taxon>Cladocopium</taxon>
    </lineage>
</organism>
<keyword evidence="3" id="KW-1185">Reference proteome</keyword>
<evidence type="ECO:0000313" key="3">
    <source>
        <dbReference type="Proteomes" id="UP001152797"/>
    </source>
</evidence>
<reference evidence="1" key="1">
    <citation type="submission" date="2022-10" db="EMBL/GenBank/DDBJ databases">
        <authorList>
            <person name="Chen Y."/>
            <person name="Dougan E. K."/>
            <person name="Chan C."/>
            <person name="Rhodes N."/>
            <person name="Thang M."/>
        </authorList>
    </citation>
    <scope>NUCLEOTIDE SEQUENCE</scope>
</reference>
<name>A0A9P1BG28_9DINO</name>
<reference evidence="2 3" key="2">
    <citation type="submission" date="2024-05" db="EMBL/GenBank/DDBJ databases">
        <authorList>
            <person name="Chen Y."/>
            <person name="Shah S."/>
            <person name="Dougan E. K."/>
            <person name="Thang M."/>
            <person name="Chan C."/>
        </authorList>
    </citation>
    <scope>NUCLEOTIDE SEQUENCE [LARGE SCALE GENOMIC DNA]</scope>
</reference>
<comment type="caution">
    <text evidence="1">The sequence shown here is derived from an EMBL/GenBank/DDBJ whole genome shotgun (WGS) entry which is preliminary data.</text>
</comment>